<feature type="region of interest" description="Disordered" evidence="5">
    <location>
        <begin position="1"/>
        <end position="47"/>
    </location>
</feature>
<dbReference type="SMART" id="SM00174">
    <property type="entry name" value="RHO"/>
    <property type="match status" value="1"/>
</dbReference>
<dbReference type="PRINTS" id="PR00449">
    <property type="entry name" value="RASTRNSFRMNG"/>
</dbReference>
<comment type="similarity">
    <text evidence="1">Belongs to the small GTPase superfamily. Rab family.</text>
</comment>
<dbReference type="Pfam" id="PF00071">
    <property type="entry name" value="Ras"/>
    <property type="match status" value="1"/>
</dbReference>
<evidence type="ECO:0000256" key="2">
    <source>
        <dbReference type="ARBA" id="ARBA00022741"/>
    </source>
</evidence>
<protein>
    <submittedName>
        <fullName evidence="6 8">Ras-related protein Rab-26</fullName>
    </submittedName>
</protein>
<evidence type="ECO:0000313" key="8">
    <source>
        <dbReference type="RefSeq" id="XP_049314247.1"/>
    </source>
</evidence>
<keyword evidence="7" id="KW-1185">Reference proteome</keyword>
<dbReference type="SUPFAM" id="SSF52540">
    <property type="entry name" value="P-loop containing nucleoside triphosphate hydrolases"/>
    <property type="match status" value="1"/>
</dbReference>
<evidence type="ECO:0000256" key="1">
    <source>
        <dbReference type="ARBA" id="ARBA00006270"/>
    </source>
</evidence>
<dbReference type="InterPro" id="IPR027417">
    <property type="entry name" value="P-loop_NTPase"/>
</dbReference>
<name>A0A034WG92_BACDO</name>
<dbReference type="InterPro" id="IPR005225">
    <property type="entry name" value="Small_GTP-bd"/>
</dbReference>
<dbReference type="CDD" id="cd04112">
    <property type="entry name" value="Rab26"/>
    <property type="match status" value="1"/>
</dbReference>
<organism evidence="6">
    <name type="scientific">Bactrocera dorsalis</name>
    <name type="common">Oriental fruit fly</name>
    <name type="synonym">Dacus dorsalis</name>
    <dbReference type="NCBI Taxonomy" id="27457"/>
    <lineage>
        <taxon>Eukaryota</taxon>
        <taxon>Metazoa</taxon>
        <taxon>Ecdysozoa</taxon>
        <taxon>Arthropoda</taxon>
        <taxon>Hexapoda</taxon>
        <taxon>Insecta</taxon>
        <taxon>Pterygota</taxon>
        <taxon>Neoptera</taxon>
        <taxon>Endopterygota</taxon>
        <taxon>Diptera</taxon>
        <taxon>Brachycera</taxon>
        <taxon>Muscomorpha</taxon>
        <taxon>Tephritoidea</taxon>
        <taxon>Tephritidae</taxon>
        <taxon>Bactrocera</taxon>
        <taxon>Bactrocera</taxon>
    </lineage>
</organism>
<reference evidence="6" key="1">
    <citation type="journal article" date="2014" name="BMC Genomics">
        <title>Characterizing the developmental transcriptome of the oriental fruit fly, Bactrocera dorsalis (Diptera: Tephritidae) through comparative genomic analysis with Drosophila melanogaster utilizing modENCODE datasets.</title>
        <authorList>
            <person name="Geib S.M."/>
            <person name="Calla B."/>
            <person name="Hall B."/>
            <person name="Hou S."/>
            <person name="Manoukis N.C."/>
        </authorList>
    </citation>
    <scope>NUCLEOTIDE SEQUENCE</scope>
    <source>
        <strain evidence="6">Punador</strain>
    </source>
</reference>
<dbReference type="GO" id="GO:0005525">
    <property type="term" value="F:GTP binding"/>
    <property type="evidence" value="ECO:0007669"/>
    <property type="project" value="UniProtKB-KW"/>
</dbReference>
<dbReference type="Proteomes" id="UP001652620">
    <property type="component" value="Chromosome 5"/>
</dbReference>
<reference evidence="8" key="2">
    <citation type="submission" date="2025-05" db="UniProtKB">
        <authorList>
            <consortium name="RefSeq"/>
        </authorList>
    </citation>
    <scope>IDENTIFICATION</scope>
    <source>
        <tissue evidence="8">Adult</tissue>
    </source>
</reference>
<dbReference type="PANTHER" id="PTHR47978">
    <property type="match status" value="1"/>
</dbReference>
<keyword evidence="4" id="KW-0449">Lipoprotein</keyword>
<sequence length="322" mass="35638">MSHIPDDASSMSDDVFEDPETTQRRLEETARYRANYATSGSGLGGGGSSGIGSSLGGSSSNAYSTGYPGYRPPVKALQMYALEDAVFHGDGDDDEYEDGWRSYRYDEVGMYCQPPQPPFDDTVNHKTILLGDSGVGKTSFLVKYNTGEFRLGSFSATVGIALTNKVVVVDGTRVKLQIWDTAGQERFRSVTHTYYRDAHALLLLYDVTNKTTYDNIRAWLGEIRDYTQDDVVIVLIGNKADCSNSERQVKREDGERLAREHNVPFMETSAKTGLNVELAFSAVARQLKCRGTVNGDDGKFNVHDYVRDNTQARTMCAQCKSM</sequence>
<dbReference type="GO" id="GO:0003924">
    <property type="term" value="F:GTPase activity"/>
    <property type="evidence" value="ECO:0007669"/>
    <property type="project" value="InterPro"/>
</dbReference>
<proteinExistence type="inferred from homology"/>
<keyword evidence="3" id="KW-0342">GTP-binding</keyword>
<dbReference type="EMBL" id="GAKP01006174">
    <property type="protein sequence ID" value="JAC52778.1"/>
    <property type="molecule type" value="Transcribed_RNA"/>
</dbReference>
<evidence type="ECO:0000313" key="6">
    <source>
        <dbReference type="EMBL" id="JAC52778.1"/>
    </source>
</evidence>
<feature type="compositionally biased region" description="Basic and acidic residues" evidence="5">
    <location>
        <begin position="21"/>
        <end position="31"/>
    </location>
</feature>
<dbReference type="AlphaFoldDB" id="A0A034WG92"/>
<dbReference type="RefSeq" id="XP_049314247.1">
    <property type="nucleotide sequence ID" value="XM_049458290.1"/>
</dbReference>
<accession>A0A034WG92</accession>
<dbReference type="PROSITE" id="PS51419">
    <property type="entry name" value="RAB"/>
    <property type="match status" value="1"/>
</dbReference>
<dbReference type="InterPro" id="IPR001806">
    <property type="entry name" value="Small_GTPase"/>
</dbReference>
<dbReference type="SMART" id="SM00177">
    <property type="entry name" value="ARF"/>
    <property type="match status" value="1"/>
</dbReference>
<dbReference type="SMART" id="SM00176">
    <property type="entry name" value="RAN"/>
    <property type="match status" value="1"/>
</dbReference>
<dbReference type="PROSITE" id="PS51421">
    <property type="entry name" value="RAS"/>
    <property type="match status" value="1"/>
</dbReference>
<dbReference type="FunFam" id="3.40.50.300:FF:001129">
    <property type="entry name" value="ras-related protein Rab-44 isoform X2"/>
    <property type="match status" value="1"/>
</dbReference>
<dbReference type="PROSITE" id="PS51420">
    <property type="entry name" value="RHO"/>
    <property type="match status" value="1"/>
</dbReference>
<dbReference type="NCBIfam" id="TIGR00231">
    <property type="entry name" value="small_GTP"/>
    <property type="match status" value="1"/>
</dbReference>
<evidence type="ECO:0000256" key="5">
    <source>
        <dbReference type="SAM" id="MobiDB-lite"/>
    </source>
</evidence>
<evidence type="ECO:0000256" key="4">
    <source>
        <dbReference type="ARBA" id="ARBA00023288"/>
    </source>
</evidence>
<evidence type="ECO:0000256" key="3">
    <source>
        <dbReference type="ARBA" id="ARBA00023134"/>
    </source>
</evidence>
<dbReference type="Gene3D" id="3.40.50.300">
    <property type="entry name" value="P-loop containing nucleotide triphosphate hydrolases"/>
    <property type="match status" value="1"/>
</dbReference>
<evidence type="ECO:0000313" key="7">
    <source>
        <dbReference type="Proteomes" id="UP001652620"/>
    </source>
</evidence>
<dbReference type="SMART" id="SM00175">
    <property type="entry name" value="RAB"/>
    <property type="match status" value="1"/>
</dbReference>
<dbReference type="OrthoDB" id="9989112at2759"/>
<keyword evidence="2" id="KW-0547">Nucleotide-binding</keyword>
<dbReference type="SMART" id="SM00173">
    <property type="entry name" value="RAS"/>
    <property type="match status" value="1"/>
</dbReference>
<gene>
    <name evidence="6" type="primary">RAB26</name>
    <name evidence="8" type="synonym">LOC105228016</name>
</gene>